<reference evidence="3" key="1">
    <citation type="journal article" date="2019" name="Int. J. Syst. Evol. Microbiol.">
        <title>The Global Catalogue of Microorganisms (GCM) 10K type strain sequencing project: providing services to taxonomists for standard genome sequencing and annotation.</title>
        <authorList>
            <consortium name="The Broad Institute Genomics Platform"/>
            <consortium name="The Broad Institute Genome Sequencing Center for Infectious Disease"/>
            <person name="Wu L."/>
            <person name="Ma J."/>
        </authorList>
    </citation>
    <scope>NUCLEOTIDE SEQUENCE [LARGE SCALE GENOMIC DNA]</scope>
    <source>
        <strain evidence="3">CGMCC 4.7682</strain>
    </source>
</reference>
<accession>A0ABV7QE22</accession>
<protein>
    <submittedName>
        <fullName evidence="2">Uncharacterized protein</fullName>
    </submittedName>
</protein>
<dbReference type="Proteomes" id="UP001595764">
    <property type="component" value="Unassembled WGS sequence"/>
</dbReference>
<sequence>MLQRNITGYALTVQPPDGSHRDPFDLAPDEEIDYPDPIAGCAAIPPGPDPEPEPDPKPAAKPAAKTSKPAATADGGDPA</sequence>
<evidence type="ECO:0000256" key="1">
    <source>
        <dbReference type="SAM" id="MobiDB-lite"/>
    </source>
</evidence>
<keyword evidence="3" id="KW-1185">Reference proteome</keyword>
<name>A0ABV7QE22_9PSEU</name>
<dbReference type="RefSeq" id="WP_377869970.1">
    <property type="nucleotide sequence ID" value="NZ_JBHMAY010000017.1"/>
</dbReference>
<organism evidence="2 3">
    <name type="scientific">Amycolatopsis halotolerans</name>
    <dbReference type="NCBI Taxonomy" id="330083"/>
    <lineage>
        <taxon>Bacteria</taxon>
        <taxon>Bacillati</taxon>
        <taxon>Actinomycetota</taxon>
        <taxon>Actinomycetes</taxon>
        <taxon>Pseudonocardiales</taxon>
        <taxon>Pseudonocardiaceae</taxon>
        <taxon>Amycolatopsis</taxon>
    </lineage>
</organism>
<evidence type="ECO:0000313" key="3">
    <source>
        <dbReference type="Proteomes" id="UP001595764"/>
    </source>
</evidence>
<evidence type="ECO:0000313" key="2">
    <source>
        <dbReference type="EMBL" id="MFC3510997.1"/>
    </source>
</evidence>
<gene>
    <name evidence="2" type="ORF">ACFORO_12545</name>
</gene>
<proteinExistence type="predicted"/>
<comment type="caution">
    <text evidence="2">The sequence shown here is derived from an EMBL/GenBank/DDBJ whole genome shotgun (WGS) entry which is preliminary data.</text>
</comment>
<dbReference type="EMBL" id="JBHRWI010000016">
    <property type="protein sequence ID" value="MFC3510997.1"/>
    <property type="molecule type" value="Genomic_DNA"/>
</dbReference>
<feature type="compositionally biased region" description="Low complexity" evidence="1">
    <location>
        <begin position="60"/>
        <end position="73"/>
    </location>
</feature>
<feature type="region of interest" description="Disordered" evidence="1">
    <location>
        <begin position="38"/>
        <end position="79"/>
    </location>
</feature>
<feature type="region of interest" description="Disordered" evidence="1">
    <location>
        <begin position="1"/>
        <end position="26"/>
    </location>
</feature>